<dbReference type="Proteomes" id="UP000278746">
    <property type="component" value="Unassembled WGS sequence"/>
</dbReference>
<name>A0A3M7TNY0_9BACI</name>
<dbReference type="AlphaFoldDB" id="A0A3M7TNY0"/>
<gene>
    <name evidence="2" type="ORF">EBO34_19565</name>
</gene>
<keyword evidence="3" id="KW-1185">Reference proteome</keyword>
<evidence type="ECO:0008006" key="4">
    <source>
        <dbReference type="Google" id="ProtNLM"/>
    </source>
</evidence>
<proteinExistence type="predicted"/>
<comment type="caution">
    <text evidence="2">The sequence shown here is derived from an EMBL/GenBank/DDBJ whole genome shotgun (WGS) entry which is preliminary data.</text>
</comment>
<evidence type="ECO:0000313" key="3">
    <source>
        <dbReference type="Proteomes" id="UP000278746"/>
    </source>
</evidence>
<organism evidence="2 3">
    <name type="scientific">Alteribacter keqinensis</name>
    <dbReference type="NCBI Taxonomy" id="2483800"/>
    <lineage>
        <taxon>Bacteria</taxon>
        <taxon>Bacillati</taxon>
        <taxon>Bacillota</taxon>
        <taxon>Bacilli</taxon>
        <taxon>Bacillales</taxon>
        <taxon>Bacillaceae</taxon>
        <taxon>Alteribacter</taxon>
    </lineage>
</organism>
<sequence length="80" mass="8921">MIFGDEESSKKEAQSEPVAVEDRRNLLCEPHFGENGIHSGEPRYQVEWFKNNQSGTAGIVSSLFTNRGGTFFVCVALKKN</sequence>
<feature type="compositionally biased region" description="Basic and acidic residues" evidence="1">
    <location>
        <begin position="7"/>
        <end position="20"/>
    </location>
</feature>
<feature type="region of interest" description="Disordered" evidence="1">
    <location>
        <begin position="1"/>
        <end position="20"/>
    </location>
</feature>
<evidence type="ECO:0000256" key="1">
    <source>
        <dbReference type="SAM" id="MobiDB-lite"/>
    </source>
</evidence>
<protein>
    <recommendedName>
        <fullName evidence="4">Ig-like domain-containing protein</fullName>
    </recommendedName>
</protein>
<dbReference type="EMBL" id="RHIB01000004">
    <property type="protein sequence ID" value="RNA66315.1"/>
    <property type="molecule type" value="Genomic_DNA"/>
</dbReference>
<evidence type="ECO:0000313" key="2">
    <source>
        <dbReference type="EMBL" id="RNA66315.1"/>
    </source>
</evidence>
<reference evidence="2 3" key="1">
    <citation type="submission" date="2018-10" db="EMBL/GenBank/DDBJ databases">
        <title>Bacillus Keqinensis sp. nov., a moderately halophilic bacterium isolated from a saline-alkaline lake.</title>
        <authorList>
            <person name="Wang H."/>
        </authorList>
    </citation>
    <scope>NUCLEOTIDE SEQUENCE [LARGE SCALE GENOMIC DNA]</scope>
    <source>
        <strain evidence="2 3">KQ-3</strain>
    </source>
</reference>
<accession>A0A3M7TNY0</accession>